<evidence type="ECO:0000259" key="1">
    <source>
        <dbReference type="PROSITE" id="PS50144"/>
    </source>
</evidence>
<protein>
    <submittedName>
        <fullName evidence="3">TNF receptor-associated factor 4-like</fullName>
    </submittedName>
</protein>
<dbReference type="PANTHER" id="PTHR10131:SF94">
    <property type="entry name" value="TNF RECEPTOR-ASSOCIATED FACTOR 4"/>
    <property type="match status" value="1"/>
</dbReference>
<dbReference type="SMART" id="SM00061">
    <property type="entry name" value="MATH"/>
    <property type="match status" value="1"/>
</dbReference>
<accession>A0ABM1F5L4</accession>
<dbReference type="InterPro" id="IPR008974">
    <property type="entry name" value="TRAF-like"/>
</dbReference>
<proteinExistence type="predicted"/>
<evidence type="ECO:0000313" key="3">
    <source>
        <dbReference type="RefSeq" id="XP_014679735.1"/>
    </source>
</evidence>
<dbReference type="Pfam" id="PF21355">
    <property type="entry name" value="TRAF-mep_MATH"/>
    <property type="match status" value="1"/>
</dbReference>
<dbReference type="Gene3D" id="2.60.210.10">
    <property type="entry name" value="Apoptosis, Tumor Necrosis Factor Receptor Associated Protein 2, Chain A"/>
    <property type="match status" value="1"/>
</dbReference>
<organism evidence="2 3">
    <name type="scientific">Priapulus caudatus</name>
    <name type="common">Priapulid worm</name>
    <dbReference type="NCBI Taxonomy" id="37621"/>
    <lineage>
        <taxon>Eukaryota</taxon>
        <taxon>Metazoa</taxon>
        <taxon>Ecdysozoa</taxon>
        <taxon>Scalidophora</taxon>
        <taxon>Priapulida</taxon>
        <taxon>Priapulimorpha</taxon>
        <taxon>Priapulimorphida</taxon>
        <taxon>Priapulidae</taxon>
        <taxon>Priapulus</taxon>
    </lineage>
</organism>
<gene>
    <name evidence="3" type="primary">LOC106819646</name>
</gene>
<dbReference type="PROSITE" id="PS50144">
    <property type="entry name" value="MATH"/>
    <property type="match status" value="1"/>
</dbReference>
<sequence>MYKDMGCQIRGPRSLLQHHMDDSTSAHLALLTDVCLRQRQQISCLKTAVQSIASSTDGTTLFRITDFSARLSEARAGKSGGEVRSAPFYTHRYGYKLAASVFPNGNGCGDGTHLSVYMRLVPGEYDSLLEWPFMQTVSFTLFDQTECAEKRADVTESFAPEPGWRHFQRPSRDDCDNLGFGFPTFVSHSALKKRSYAKDDVVFIRVRVHSPKYIENSVI</sequence>
<dbReference type="SUPFAM" id="SSF49599">
    <property type="entry name" value="TRAF domain-like"/>
    <property type="match status" value="1"/>
</dbReference>
<dbReference type="InterPro" id="IPR002083">
    <property type="entry name" value="MATH/TRAF_dom"/>
</dbReference>
<dbReference type="Proteomes" id="UP000695022">
    <property type="component" value="Unplaced"/>
</dbReference>
<dbReference type="GeneID" id="106819646"/>
<feature type="domain" description="MATH" evidence="1">
    <location>
        <begin position="57"/>
        <end position="208"/>
    </location>
</feature>
<evidence type="ECO:0000313" key="2">
    <source>
        <dbReference type="Proteomes" id="UP000695022"/>
    </source>
</evidence>
<name>A0ABM1F5L4_PRICU</name>
<dbReference type="PANTHER" id="PTHR10131">
    <property type="entry name" value="TNF RECEPTOR ASSOCIATED FACTOR"/>
    <property type="match status" value="1"/>
</dbReference>
<dbReference type="InterPro" id="IPR049342">
    <property type="entry name" value="TRAF1-6_MATH_dom"/>
</dbReference>
<dbReference type="RefSeq" id="XP_014679735.1">
    <property type="nucleotide sequence ID" value="XM_014824249.1"/>
</dbReference>
<keyword evidence="2" id="KW-1185">Reference proteome</keyword>
<reference evidence="3" key="1">
    <citation type="submission" date="2025-08" db="UniProtKB">
        <authorList>
            <consortium name="RefSeq"/>
        </authorList>
    </citation>
    <scope>IDENTIFICATION</scope>
</reference>